<gene>
    <name evidence="1" type="ORF">PYW08_008455</name>
</gene>
<dbReference type="EMBL" id="CM056797">
    <property type="protein sequence ID" value="KAJ8713151.1"/>
    <property type="molecule type" value="Genomic_DNA"/>
</dbReference>
<sequence>MSFKNKVVVVTGSGSGIGAAAAVLFAEEGAHVVIVDYSETRANTTAGKCEQYGNKVLVIIADVSKQEDDEKIIKQTIETFGKLDVLVNNAGTVSQAKILDGTVLNTYDKIMNINLRSVVVLTSLAAPHLVKTKGCIVNTSSVASTDVKAGSPFQSYSISKAGVDCFTRLSAFELASSGVRVNAVNPGPALTNILEHAGISGNWEGSAHSTALKKAAEPKEVANLILYLASDKANSITGACYKIDNGMALM</sequence>
<evidence type="ECO:0000313" key="2">
    <source>
        <dbReference type="Proteomes" id="UP001231649"/>
    </source>
</evidence>
<comment type="caution">
    <text evidence="1">The sequence shown here is derived from an EMBL/GenBank/DDBJ whole genome shotgun (WGS) entry which is preliminary data.</text>
</comment>
<proteinExistence type="predicted"/>
<protein>
    <submittedName>
        <fullName evidence="1">Uncharacterized protein</fullName>
    </submittedName>
</protein>
<keyword evidence="2" id="KW-1185">Reference proteome</keyword>
<evidence type="ECO:0000313" key="1">
    <source>
        <dbReference type="EMBL" id="KAJ8713151.1"/>
    </source>
</evidence>
<dbReference type="Proteomes" id="UP001231649">
    <property type="component" value="Chromosome 21"/>
</dbReference>
<organism evidence="1 2">
    <name type="scientific">Mythimna loreyi</name>
    <dbReference type="NCBI Taxonomy" id="667449"/>
    <lineage>
        <taxon>Eukaryota</taxon>
        <taxon>Metazoa</taxon>
        <taxon>Ecdysozoa</taxon>
        <taxon>Arthropoda</taxon>
        <taxon>Hexapoda</taxon>
        <taxon>Insecta</taxon>
        <taxon>Pterygota</taxon>
        <taxon>Neoptera</taxon>
        <taxon>Endopterygota</taxon>
        <taxon>Lepidoptera</taxon>
        <taxon>Glossata</taxon>
        <taxon>Ditrysia</taxon>
        <taxon>Noctuoidea</taxon>
        <taxon>Noctuidae</taxon>
        <taxon>Noctuinae</taxon>
        <taxon>Hadenini</taxon>
        <taxon>Mythimna</taxon>
    </lineage>
</organism>
<reference evidence="1" key="1">
    <citation type="submission" date="2023-03" db="EMBL/GenBank/DDBJ databases">
        <title>Chromosome-level genomes of two armyworms, Mythimna separata and Mythimna loreyi, provide insights into the biosynthesis and reception of sex pheromones.</title>
        <authorList>
            <person name="Zhao H."/>
        </authorList>
    </citation>
    <scope>NUCLEOTIDE SEQUENCE</scope>
    <source>
        <strain evidence="1">BeijingLab</strain>
    </source>
</reference>
<name>A0ACC2QFF7_9NEOP</name>
<accession>A0ACC2QFF7</accession>